<dbReference type="InterPro" id="IPR051879">
    <property type="entry name" value="C2H2-ZF_Maturation_Protein"/>
</dbReference>
<dbReference type="AlphaFoldDB" id="A0A7J5Y882"/>
<gene>
    <name evidence="1" type="ORF">F7725_008112</name>
</gene>
<proteinExistence type="predicted"/>
<comment type="caution">
    <text evidence="1">The sequence shown here is derived from an EMBL/GenBank/DDBJ whole genome shotgun (WGS) entry which is preliminary data.</text>
</comment>
<name>A0A7J5Y882_DISMA</name>
<dbReference type="PANTHER" id="PTHR46095">
    <property type="entry name" value="ZINC FINGER PROTEIN 593"/>
    <property type="match status" value="1"/>
</dbReference>
<sequence>MTEGSLVGDEAAFSARFGQHHGFSHFAHLLQVLHAHLHEALALQADKLSQYSVEDAMDSSCCLSTSSKALSVASRVSIATRVSSAVSRARSIQSCSGSTLSAIFAPLHGAYAVQSDAAFMGCRNIDVWCELHLQDPKTSWERGRLDLIWSRSTMGKSKQTGNHKSDSKKNIAKTWKTKRRTKDLDEIHSDMKTEAAAKLLNQEVDVDEIFCDMRSMKEHFKTKVEKAQRGALHPAEAERAAGMASYTPQKTVEVKTQTVEEDMD</sequence>
<dbReference type="EMBL" id="JAAKFY010000015">
    <property type="protein sequence ID" value="KAF3844949.1"/>
    <property type="molecule type" value="Genomic_DNA"/>
</dbReference>
<accession>A0A7J5Y882</accession>
<protein>
    <submittedName>
        <fullName evidence="1">Uncharacterized protein</fullName>
    </submittedName>
</protein>
<reference evidence="1 2" key="1">
    <citation type="submission" date="2020-03" db="EMBL/GenBank/DDBJ databases">
        <title>Dissostichus mawsoni Genome sequencing and assembly.</title>
        <authorList>
            <person name="Park H."/>
        </authorList>
    </citation>
    <scope>NUCLEOTIDE SEQUENCE [LARGE SCALE GENOMIC DNA]</scope>
    <source>
        <strain evidence="1">DM0001</strain>
        <tissue evidence="1">Muscle</tissue>
    </source>
</reference>
<keyword evidence="2" id="KW-1185">Reference proteome</keyword>
<organism evidence="1 2">
    <name type="scientific">Dissostichus mawsoni</name>
    <name type="common">Antarctic cod</name>
    <dbReference type="NCBI Taxonomy" id="36200"/>
    <lineage>
        <taxon>Eukaryota</taxon>
        <taxon>Metazoa</taxon>
        <taxon>Chordata</taxon>
        <taxon>Craniata</taxon>
        <taxon>Vertebrata</taxon>
        <taxon>Euteleostomi</taxon>
        <taxon>Actinopterygii</taxon>
        <taxon>Neopterygii</taxon>
        <taxon>Teleostei</taxon>
        <taxon>Neoteleostei</taxon>
        <taxon>Acanthomorphata</taxon>
        <taxon>Eupercaria</taxon>
        <taxon>Perciformes</taxon>
        <taxon>Notothenioidei</taxon>
        <taxon>Nototheniidae</taxon>
        <taxon>Dissostichus</taxon>
    </lineage>
</organism>
<evidence type="ECO:0000313" key="2">
    <source>
        <dbReference type="Proteomes" id="UP000518266"/>
    </source>
</evidence>
<dbReference type="PANTHER" id="PTHR46095:SF1">
    <property type="entry name" value="ZINC FINGER PROTEIN 593"/>
    <property type="match status" value="1"/>
</dbReference>
<dbReference type="OrthoDB" id="24683at2759"/>
<evidence type="ECO:0000313" key="1">
    <source>
        <dbReference type="EMBL" id="KAF3844949.1"/>
    </source>
</evidence>
<dbReference type="Proteomes" id="UP000518266">
    <property type="component" value="Unassembled WGS sequence"/>
</dbReference>